<reference evidence="4" key="2">
    <citation type="submission" date="2009-09" db="EMBL/GenBank/DDBJ databases">
        <title>Complete sequence of chromosome of Candidatus Accumulibacter phosphatis clade IIA str. UW-1.</title>
        <authorList>
            <consortium name="US DOE Joint Genome Institute"/>
            <person name="Martin H.G."/>
            <person name="Ivanova N."/>
            <person name="Kunin V."/>
            <person name="Warnecke F."/>
            <person name="Barry K."/>
            <person name="He S."/>
            <person name="Salamov A."/>
            <person name="Szeto E."/>
            <person name="Dalin E."/>
            <person name="Pangilinan J.L."/>
            <person name="Lapidus A."/>
            <person name="Lowry S."/>
            <person name="Kyrpides N.C."/>
            <person name="McMahon K.D."/>
            <person name="Hugenholtz P."/>
        </authorList>
    </citation>
    <scope>NUCLEOTIDE SEQUENCE [LARGE SCALE GENOMIC DNA]</scope>
    <source>
        <strain evidence="4">UW-1</strain>
    </source>
</reference>
<protein>
    <recommendedName>
        <fullName evidence="3">SnoaL-like domain-containing protein</fullName>
    </recommendedName>
</protein>
<evidence type="ECO:0000256" key="1">
    <source>
        <dbReference type="SAM" id="Phobius"/>
    </source>
</evidence>
<dbReference type="Gene3D" id="3.10.450.50">
    <property type="match status" value="1"/>
</dbReference>
<feature type="domain" description="SnoaL-like" evidence="3">
    <location>
        <begin position="44"/>
        <end position="126"/>
    </location>
</feature>
<keyword evidence="1" id="KW-0472">Membrane</keyword>
<dbReference type="AlphaFoldDB" id="C7RTK8"/>
<feature type="transmembrane region" description="Helical" evidence="1">
    <location>
        <begin position="176"/>
        <end position="196"/>
    </location>
</feature>
<dbReference type="eggNOG" id="COG4319">
    <property type="taxonomic scope" value="Bacteria"/>
</dbReference>
<dbReference type="Pfam" id="PF12680">
    <property type="entry name" value="SnoaL_2"/>
    <property type="match status" value="1"/>
</dbReference>
<evidence type="ECO:0000259" key="3">
    <source>
        <dbReference type="Pfam" id="PF12680"/>
    </source>
</evidence>
<keyword evidence="1" id="KW-1133">Transmembrane helix</keyword>
<evidence type="ECO:0000256" key="2">
    <source>
        <dbReference type="SAM" id="SignalP"/>
    </source>
</evidence>
<dbReference type="InterPro" id="IPR032710">
    <property type="entry name" value="NTF2-like_dom_sf"/>
</dbReference>
<feature type="chain" id="PRO_5002982989" description="SnoaL-like domain-containing protein" evidence="2">
    <location>
        <begin position="26"/>
        <end position="201"/>
    </location>
</feature>
<gene>
    <name evidence="4" type="ordered locus">CAP2UW1_2861</name>
</gene>
<name>C7RTK8_ACCRE</name>
<evidence type="ECO:0000313" key="4">
    <source>
        <dbReference type="EMBL" id="ACV36141.1"/>
    </source>
</evidence>
<accession>C7RTK8</accession>
<dbReference type="InterPro" id="IPR037401">
    <property type="entry name" value="SnoaL-like"/>
</dbReference>
<feature type="signal peptide" evidence="2">
    <location>
        <begin position="1"/>
        <end position="25"/>
    </location>
</feature>
<organism evidence="4">
    <name type="scientific">Accumulibacter regalis</name>
    <dbReference type="NCBI Taxonomy" id="522306"/>
    <lineage>
        <taxon>Bacteria</taxon>
        <taxon>Pseudomonadati</taxon>
        <taxon>Pseudomonadota</taxon>
        <taxon>Betaproteobacteria</taxon>
        <taxon>Candidatus Accumulibacter</taxon>
    </lineage>
</organism>
<dbReference type="KEGG" id="app:CAP2UW1_2861"/>
<dbReference type="SUPFAM" id="SSF54427">
    <property type="entry name" value="NTF2-like"/>
    <property type="match status" value="1"/>
</dbReference>
<sequence length="201" mass="22516" precursor="true">MWSIRKLLCPFFLFFVFLAPALALAADADPYAADRQALIKLFREMEASINAQDVDRMVAQMHPQATVTWLNGEVSRGHDEIRAYYQRMVKGEQRILDRYVTTAKLGDHARFFGNGEVAVADGTMEDEFFPVARGPFRLSSNWTSTSAKIDGQWKVVSMHLSSNVFTNSLLAEAKAAIWYAGGGAALLGLLLGWLLGRRQRR</sequence>
<dbReference type="HOGENOM" id="CLU_112882_0_0_4"/>
<proteinExistence type="predicted"/>
<dbReference type="STRING" id="522306.CAP2UW1_2861"/>
<reference evidence="4" key="1">
    <citation type="submission" date="2009-08" db="EMBL/GenBank/DDBJ databases">
        <authorList>
            <consortium name="US DOE Joint Genome Institute"/>
            <person name="Lucas S."/>
            <person name="Copeland A."/>
            <person name="Lapidus A."/>
            <person name="Glavina del Rio T."/>
            <person name="Dalin E."/>
            <person name="Tice H."/>
            <person name="Bruce D."/>
            <person name="Barry K."/>
            <person name="Pitluck S."/>
            <person name="Lowry S."/>
            <person name="Larimer F."/>
            <person name="Land M."/>
            <person name="Hauser L."/>
            <person name="Kyrpides N."/>
            <person name="Ivanova N."/>
            <person name="McMahon K.D."/>
            <person name="Hugenholtz P."/>
        </authorList>
    </citation>
    <scope>NUCLEOTIDE SEQUENCE</scope>
    <source>
        <strain evidence="4">UW-1</strain>
    </source>
</reference>
<dbReference type="EMBL" id="CP001715">
    <property type="protein sequence ID" value="ACV36141.1"/>
    <property type="molecule type" value="Genomic_DNA"/>
</dbReference>
<keyword evidence="1" id="KW-0812">Transmembrane</keyword>
<keyword evidence="2" id="KW-0732">Signal</keyword>